<dbReference type="OrthoDB" id="10248867at2759"/>
<dbReference type="Gene3D" id="1.20.1070.10">
    <property type="entry name" value="Rhodopsin 7-helix transmembrane proteins"/>
    <property type="match status" value="1"/>
</dbReference>
<keyword evidence="13" id="KW-1133">Transmembrane helix</keyword>
<dbReference type="GO" id="GO:0005634">
    <property type="term" value="C:nucleus"/>
    <property type="evidence" value="ECO:0007669"/>
    <property type="project" value="TreeGrafter"/>
</dbReference>
<organism evidence="15 16">
    <name type="scientific">Wallemia ichthyophaga (strain EXF-994 / CBS 113033)</name>
    <dbReference type="NCBI Taxonomy" id="1299270"/>
    <lineage>
        <taxon>Eukaryota</taxon>
        <taxon>Fungi</taxon>
        <taxon>Dikarya</taxon>
        <taxon>Basidiomycota</taxon>
        <taxon>Wallemiomycotina</taxon>
        <taxon>Wallemiomycetes</taxon>
        <taxon>Wallemiales</taxon>
        <taxon>Wallemiaceae</taxon>
        <taxon>Wallemia</taxon>
    </lineage>
</organism>
<feature type="transmembrane region" description="Helical" evidence="13">
    <location>
        <begin position="784"/>
        <end position="807"/>
    </location>
</feature>
<gene>
    <name evidence="15" type="ORF">J056_000129</name>
</gene>
<dbReference type="CDD" id="cd02440">
    <property type="entry name" value="AdoMet_MTases"/>
    <property type="match status" value="1"/>
</dbReference>
<evidence type="ECO:0000313" key="15">
    <source>
        <dbReference type="EMBL" id="EOR04787.1"/>
    </source>
</evidence>
<dbReference type="GeneID" id="20373081"/>
<keyword evidence="4 15" id="KW-0808">Transferase</keyword>
<feature type="region of interest" description="Disordered" evidence="12">
    <location>
        <begin position="38"/>
        <end position="60"/>
    </location>
</feature>
<feature type="transmembrane region" description="Helical" evidence="13">
    <location>
        <begin position="662"/>
        <end position="684"/>
    </location>
</feature>
<dbReference type="eggNOG" id="KOG1975">
    <property type="taxonomic scope" value="Eukaryota"/>
</dbReference>
<dbReference type="SUPFAM" id="SSF53335">
    <property type="entry name" value="S-adenosyl-L-methionine-dependent methyltransferases"/>
    <property type="match status" value="1"/>
</dbReference>
<keyword evidence="16" id="KW-1185">Reference proteome</keyword>
<dbReference type="Pfam" id="PF03291">
    <property type="entry name" value="mRNA_G-N7_MeTrfase"/>
    <property type="match status" value="1"/>
</dbReference>
<dbReference type="GO" id="GO:0004482">
    <property type="term" value="F:mRNA 5'-cap (guanine-N7-)-methyltransferase activity"/>
    <property type="evidence" value="ECO:0007669"/>
    <property type="project" value="UniProtKB-EC"/>
</dbReference>
<proteinExistence type="predicted"/>
<protein>
    <recommendedName>
        <fullName evidence="11">mRNA cap guanine-N(7) methyltransferase</fullName>
        <ecNumber evidence="2">2.1.1.56</ecNumber>
    </recommendedName>
    <alternativeName>
        <fullName evidence="8">mRNA (guanine-N(7))-methyltransferase</fullName>
    </alternativeName>
    <alternativeName>
        <fullName evidence="9">mRNA cap methyltransferase</fullName>
    </alternativeName>
</protein>
<feature type="transmembrane region" description="Helical" evidence="13">
    <location>
        <begin position="850"/>
        <end position="867"/>
    </location>
</feature>
<reference evidence="16" key="1">
    <citation type="journal article" date="2013" name="BMC Genomics">
        <title>Genome and transcriptome sequencing of the halophilic fungus Wallemia ichthyophaga: haloadaptations present and absent.</title>
        <authorList>
            <person name="Zajc J."/>
            <person name="Liu Y."/>
            <person name="Dai W."/>
            <person name="Yang Z."/>
            <person name="Hu J."/>
            <person name="Gostincar C."/>
            <person name="Gunde-Cimerman N."/>
        </authorList>
    </citation>
    <scope>NUCLEOTIDE SEQUENCE [LARGE SCALE GENOMIC DNA]</scope>
    <source>
        <strain evidence="16">EXF-994 / CBS 113033</strain>
    </source>
</reference>
<feature type="transmembrane region" description="Helical" evidence="13">
    <location>
        <begin position="606"/>
        <end position="631"/>
    </location>
</feature>
<dbReference type="Pfam" id="PF11970">
    <property type="entry name" value="GPR_Gpa2_C"/>
    <property type="match status" value="1"/>
</dbReference>
<feature type="transmembrane region" description="Helical" evidence="13">
    <location>
        <begin position="710"/>
        <end position="727"/>
    </location>
</feature>
<evidence type="ECO:0000256" key="11">
    <source>
        <dbReference type="ARBA" id="ARBA00049739"/>
    </source>
</evidence>
<dbReference type="STRING" id="1299270.R9ARF1"/>
<evidence type="ECO:0000256" key="8">
    <source>
        <dbReference type="ARBA" id="ARBA00032772"/>
    </source>
</evidence>
<comment type="catalytic activity">
    <reaction evidence="10">
        <text>a 5'-end (5'-triphosphoguanosine)-ribonucleoside in mRNA + S-adenosyl-L-methionine = a 5'-end (N(7)-methyl 5'-triphosphoguanosine)-ribonucleoside in mRNA + S-adenosyl-L-homocysteine</text>
        <dbReference type="Rhea" id="RHEA:67008"/>
        <dbReference type="Rhea" id="RHEA-COMP:17166"/>
        <dbReference type="Rhea" id="RHEA-COMP:17167"/>
        <dbReference type="ChEBI" id="CHEBI:57856"/>
        <dbReference type="ChEBI" id="CHEBI:59789"/>
        <dbReference type="ChEBI" id="CHEBI:156461"/>
        <dbReference type="ChEBI" id="CHEBI:167617"/>
        <dbReference type="EC" id="2.1.1.56"/>
    </reaction>
</comment>
<evidence type="ECO:0000256" key="6">
    <source>
        <dbReference type="ARBA" id="ARBA00022884"/>
    </source>
</evidence>
<evidence type="ECO:0000256" key="9">
    <source>
        <dbReference type="ARBA" id="ARBA00033387"/>
    </source>
</evidence>
<evidence type="ECO:0000259" key="14">
    <source>
        <dbReference type="PROSITE" id="PS51562"/>
    </source>
</evidence>
<dbReference type="Proteomes" id="UP000014064">
    <property type="component" value="Unassembled WGS sequence"/>
</dbReference>
<dbReference type="InterPro" id="IPR022596">
    <property type="entry name" value="GPR1/2/3_C"/>
</dbReference>
<dbReference type="InterPro" id="IPR029063">
    <property type="entry name" value="SAM-dependent_MTases_sf"/>
</dbReference>
<feature type="domain" description="MRNA cap 0 methyltransferase" evidence="14">
    <location>
        <begin position="88"/>
        <end position="348"/>
    </location>
</feature>
<keyword evidence="7" id="KW-0507">mRNA processing</keyword>
<evidence type="ECO:0000256" key="3">
    <source>
        <dbReference type="ARBA" id="ARBA00022603"/>
    </source>
</evidence>
<dbReference type="PANTHER" id="PTHR12189">
    <property type="entry name" value="MRNA GUANINE-7- METHYLTRANSFERASE"/>
    <property type="match status" value="1"/>
</dbReference>
<accession>R9ARF1</accession>
<evidence type="ECO:0000256" key="7">
    <source>
        <dbReference type="ARBA" id="ARBA00023042"/>
    </source>
</evidence>
<keyword evidence="6" id="KW-0694">RNA-binding</keyword>
<evidence type="ECO:0000256" key="12">
    <source>
        <dbReference type="SAM" id="MobiDB-lite"/>
    </source>
</evidence>
<keyword evidence="13" id="KW-0812">Transmembrane</keyword>
<dbReference type="KEGG" id="wic:J056_000129"/>
<feature type="transmembrane region" description="Helical" evidence="13">
    <location>
        <begin position="739"/>
        <end position="760"/>
    </location>
</feature>
<keyword evidence="7" id="KW-0506">mRNA capping</keyword>
<evidence type="ECO:0000256" key="13">
    <source>
        <dbReference type="SAM" id="Phobius"/>
    </source>
</evidence>
<name>R9ARF1_WALI9</name>
<feature type="transmembrane region" description="Helical" evidence="13">
    <location>
        <begin position="879"/>
        <end position="903"/>
    </location>
</feature>
<dbReference type="PROSITE" id="PS51562">
    <property type="entry name" value="RNA_CAP0_MT"/>
    <property type="match status" value="1"/>
</dbReference>
<dbReference type="InterPro" id="IPR039753">
    <property type="entry name" value="RG7MT1"/>
</dbReference>
<evidence type="ECO:0000256" key="2">
    <source>
        <dbReference type="ARBA" id="ARBA00011926"/>
    </source>
</evidence>
<dbReference type="EMBL" id="KE007224">
    <property type="protein sequence ID" value="EOR04787.1"/>
    <property type="molecule type" value="Genomic_DNA"/>
</dbReference>
<evidence type="ECO:0000256" key="5">
    <source>
        <dbReference type="ARBA" id="ARBA00022691"/>
    </source>
</evidence>
<evidence type="ECO:0000256" key="4">
    <source>
        <dbReference type="ARBA" id="ARBA00022679"/>
    </source>
</evidence>
<dbReference type="AlphaFoldDB" id="R9ARF1"/>
<keyword evidence="13" id="KW-0472">Membrane</keyword>
<dbReference type="SUPFAM" id="SSF81321">
    <property type="entry name" value="Family A G protein-coupled receptor-like"/>
    <property type="match status" value="1"/>
</dbReference>
<evidence type="ECO:0000256" key="1">
    <source>
        <dbReference type="ARBA" id="ARBA00003378"/>
    </source>
</evidence>
<dbReference type="Gene3D" id="3.40.50.150">
    <property type="entry name" value="Vaccinia Virus protein VP39"/>
    <property type="match status" value="1"/>
</dbReference>
<dbReference type="GO" id="GO:0003723">
    <property type="term" value="F:RNA binding"/>
    <property type="evidence" value="ECO:0007669"/>
    <property type="project" value="UniProtKB-KW"/>
</dbReference>
<dbReference type="HOGENOM" id="CLU_303515_0_0_1"/>
<comment type="function">
    <text evidence="1">Responsible for methylating the 5'-cap structure of mRNAs.</text>
</comment>
<evidence type="ECO:0000313" key="16">
    <source>
        <dbReference type="Proteomes" id="UP000014064"/>
    </source>
</evidence>
<dbReference type="PANTHER" id="PTHR12189:SF2">
    <property type="entry name" value="MRNA CAP GUANINE-N7 METHYLTRANSFERASE"/>
    <property type="match status" value="1"/>
</dbReference>
<sequence length="981" mass="111372">MFDAVRDAEKLVYKPSADYNLPPLSQHDYDVYSNPLNPLRSTYRPSKRPVPNPTNLNSNNKKFKANQYQVTQYYNDRPDYGKDLRKMSPIFNLKNFNNWIKAVLIASFARFEHPPLARVLDIGCGKGGDLNKWTKSNIIDYVGLDIAQVSINQAQARYNDMRKKSFNTHFNTLDCFKEPLDKAIPKDSLDKQFNAVSCQFAMHYAFDSEESVRCLLENVTKHLKPGGSFIGTIIDASVLIEALGNIDSDDNMEFGNSLFRIKFDQRPDENNFYGQKYNFHLEDAVDAPEYLIQWDIFTELARSYGLELLAYKPFQEIFYEQIHVTEFQRLASHLKIIDDYGTPILSDDEWGTDVHFQSPGTLTGICNDVVNFQFQQAAYLVEYYRTRTIKQRDLIERATKELLTLSSLKKQNATLKQQIKLIKGETSNESNCNALKSSSTIIGNTSVQKDVPKLRPGFVNPANINPQDNIINKGALLNITDFGKGKHATQKSTNSLSRTASFTIPHVNKMIRPLPLTDYDTNKVNNEPKSYKKIHPTFMPPIDSNKNIISLDDDITETSRNANIINPVKSSRFSIASSNQLKRINWTPDNVDETWDDYFEPQHEKAGLGVVSAIGLLSAMSTFGLLSYIIWHARLNYDARHPHPIVAVSGSLPSFINSAPGIYLVSLFISHFIYGVGFTIGFRWTVTQYISVGPLCDAQGSLLQIGDLGYAFWSGAIAYHTFSLLYFRHSPPNWVNKAIMGICWTLQIVLPIIGPTAVAYPNRLYDYSGGTWCWISGRYDVLQLLFYFIPSWCSVFMSTIMYITVYIHTSRFFSNQSFSSSLHSSANTISDDDEAAFYIGTKVKKKARSLLIYPLVYGILLTPVSIVKMGSMAGWRSPFWLACLSGVFISSSGWMDVLLFLYTRRAFLQEARRTARIRTKSRSKSKSRNFNEENIRLQNMTMGSAPNNLEESLGLGGVQAKMELDRLNLNLLNEQKEQKVF</sequence>
<evidence type="ECO:0000256" key="10">
    <source>
        <dbReference type="ARBA" id="ARBA00044712"/>
    </source>
</evidence>
<keyword evidence="5" id="KW-0949">S-adenosyl-L-methionine</keyword>
<dbReference type="EC" id="2.1.1.56" evidence="2"/>
<dbReference type="InterPro" id="IPR004971">
    <property type="entry name" value="mRNA_G-N7_MeTrfase_dom"/>
</dbReference>
<keyword evidence="3 15" id="KW-0489">Methyltransferase</keyword>
<dbReference type="RefSeq" id="XP_009265802.1">
    <property type="nucleotide sequence ID" value="XM_009267527.1"/>
</dbReference>